<keyword evidence="3" id="KW-1185">Reference proteome</keyword>
<organism evidence="2 3">
    <name type="scientific">Actinoplanes teichomyceticus</name>
    <dbReference type="NCBI Taxonomy" id="1867"/>
    <lineage>
        <taxon>Bacteria</taxon>
        <taxon>Bacillati</taxon>
        <taxon>Actinomycetota</taxon>
        <taxon>Actinomycetes</taxon>
        <taxon>Micromonosporales</taxon>
        <taxon>Micromonosporaceae</taxon>
        <taxon>Actinoplanes</taxon>
    </lineage>
</organism>
<dbReference type="SUPFAM" id="SSF55729">
    <property type="entry name" value="Acyl-CoA N-acyltransferases (Nat)"/>
    <property type="match status" value="1"/>
</dbReference>
<feature type="domain" description="N-acetyltransferase" evidence="1">
    <location>
        <begin position="126"/>
        <end position="184"/>
    </location>
</feature>
<dbReference type="RefSeq" id="WP_122980457.1">
    <property type="nucleotide sequence ID" value="NZ_BOMX01000147.1"/>
</dbReference>
<dbReference type="Pfam" id="PF00583">
    <property type="entry name" value="Acetyltransf_1"/>
    <property type="match status" value="1"/>
</dbReference>
<evidence type="ECO:0000313" key="3">
    <source>
        <dbReference type="Proteomes" id="UP000320239"/>
    </source>
</evidence>
<dbReference type="GO" id="GO:0016747">
    <property type="term" value="F:acyltransferase activity, transferring groups other than amino-acyl groups"/>
    <property type="evidence" value="ECO:0007669"/>
    <property type="project" value="InterPro"/>
</dbReference>
<gene>
    <name evidence="2" type="ORF">FHX34_104793</name>
</gene>
<name>A0A561VSB3_ACTTI</name>
<dbReference type="InterPro" id="IPR052523">
    <property type="entry name" value="Trichothecene_AcTrans"/>
</dbReference>
<reference evidence="2 3" key="1">
    <citation type="submission" date="2019-06" db="EMBL/GenBank/DDBJ databases">
        <title>Sequencing the genomes of 1000 actinobacteria strains.</title>
        <authorList>
            <person name="Klenk H.-P."/>
        </authorList>
    </citation>
    <scope>NUCLEOTIDE SEQUENCE [LARGE SCALE GENOMIC DNA]</scope>
    <source>
        <strain evidence="2 3">DSM 43866</strain>
    </source>
</reference>
<sequence length="215" mass="24501">MTLDIRHNVHIRKARKRPRDSDVAALATVLSSAFMHADLADYLIPDWDERRTRYPDYFALLAEHALTTAHVDLLTIWNHSIIAGAAVWYQVDEDGLPDPEADYGHRLSAAAGPAMERFTALKRAMHEHHPRAEPHDYLAYLAVRPPYRRYGFASRLLDHRHQQLNAAGRPAYLEATGDHNRALYAAHEYLELDPYPIAADGPHLFPMWRKPSNAA</sequence>
<dbReference type="PANTHER" id="PTHR42791">
    <property type="entry name" value="GNAT FAMILY ACETYLTRANSFERASE"/>
    <property type="match status" value="1"/>
</dbReference>
<dbReference type="EMBL" id="VIWY01000004">
    <property type="protein sequence ID" value="TWG14493.1"/>
    <property type="molecule type" value="Genomic_DNA"/>
</dbReference>
<protein>
    <submittedName>
        <fullName evidence="2">Acetyltransferase (GNAT) family protein</fullName>
    </submittedName>
</protein>
<dbReference type="CDD" id="cd04301">
    <property type="entry name" value="NAT_SF"/>
    <property type="match status" value="1"/>
</dbReference>
<dbReference type="PANTHER" id="PTHR42791:SF1">
    <property type="entry name" value="N-ACETYLTRANSFERASE DOMAIN-CONTAINING PROTEIN"/>
    <property type="match status" value="1"/>
</dbReference>
<dbReference type="InterPro" id="IPR000182">
    <property type="entry name" value="GNAT_dom"/>
</dbReference>
<dbReference type="AlphaFoldDB" id="A0A561VSB3"/>
<evidence type="ECO:0000313" key="2">
    <source>
        <dbReference type="EMBL" id="TWG14493.1"/>
    </source>
</evidence>
<dbReference type="InterPro" id="IPR016181">
    <property type="entry name" value="Acyl_CoA_acyltransferase"/>
</dbReference>
<dbReference type="Gene3D" id="3.40.630.30">
    <property type="match status" value="1"/>
</dbReference>
<proteinExistence type="predicted"/>
<comment type="caution">
    <text evidence="2">The sequence shown here is derived from an EMBL/GenBank/DDBJ whole genome shotgun (WGS) entry which is preliminary data.</text>
</comment>
<dbReference type="OrthoDB" id="7057833at2"/>
<dbReference type="Proteomes" id="UP000320239">
    <property type="component" value="Unassembled WGS sequence"/>
</dbReference>
<keyword evidence="2" id="KW-0808">Transferase</keyword>
<evidence type="ECO:0000259" key="1">
    <source>
        <dbReference type="Pfam" id="PF00583"/>
    </source>
</evidence>
<accession>A0A561VSB3</accession>